<reference evidence="2" key="1">
    <citation type="submission" date="2020-08" db="EMBL/GenBank/DDBJ databases">
        <title>Plant Genome Project.</title>
        <authorList>
            <person name="Zhang R.-G."/>
        </authorList>
    </citation>
    <scope>NUCLEOTIDE SEQUENCE</scope>
    <source>
        <strain evidence="2">WSP0</strain>
        <tissue evidence="2">Leaf</tissue>
    </source>
</reference>
<feature type="region of interest" description="Disordered" evidence="1">
    <location>
        <begin position="46"/>
        <end position="81"/>
    </location>
</feature>
<proteinExistence type="predicted"/>
<evidence type="ECO:0000256" key="1">
    <source>
        <dbReference type="SAM" id="MobiDB-lite"/>
    </source>
</evidence>
<accession>A0AAV6JMZ7</accession>
<name>A0AAV6JMZ7_9ERIC</name>
<feature type="compositionally biased region" description="Basic and acidic residues" evidence="1">
    <location>
        <begin position="70"/>
        <end position="81"/>
    </location>
</feature>
<protein>
    <submittedName>
        <fullName evidence="2">Uncharacterized protein</fullName>
    </submittedName>
</protein>
<comment type="caution">
    <text evidence="2">The sequence shown here is derived from an EMBL/GenBank/DDBJ whole genome shotgun (WGS) entry which is preliminary data.</text>
</comment>
<evidence type="ECO:0000313" key="3">
    <source>
        <dbReference type="Proteomes" id="UP000823749"/>
    </source>
</evidence>
<dbReference type="Proteomes" id="UP000823749">
    <property type="component" value="Chromosome 7"/>
</dbReference>
<gene>
    <name evidence="2" type="ORF">RHGRI_022204</name>
</gene>
<dbReference type="EMBL" id="JACTNZ010000007">
    <property type="protein sequence ID" value="KAG5542596.1"/>
    <property type="molecule type" value="Genomic_DNA"/>
</dbReference>
<organism evidence="2 3">
    <name type="scientific">Rhododendron griersonianum</name>
    <dbReference type="NCBI Taxonomy" id="479676"/>
    <lineage>
        <taxon>Eukaryota</taxon>
        <taxon>Viridiplantae</taxon>
        <taxon>Streptophyta</taxon>
        <taxon>Embryophyta</taxon>
        <taxon>Tracheophyta</taxon>
        <taxon>Spermatophyta</taxon>
        <taxon>Magnoliopsida</taxon>
        <taxon>eudicotyledons</taxon>
        <taxon>Gunneridae</taxon>
        <taxon>Pentapetalae</taxon>
        <taxon>asterids</taxon>
        <taxon>Ericales</taxon>
        <taxon>Ericaceae</taxon>
        <taxon>Ericoideae</taxon>
        <taxon>Rhodoreae</taxon>
        <taxon>Rhododendron</taxon>
    </lineage>
</organism>
<evidence type="ECO:0000313" key="2">
    <source>
        <dbReference type="EMBL" id="KAG5542596.1"/>
    </source>
</evidence>
<dbReference type="AlphaFoldDB" id="A0AAV6JMZ7"/>
<sequence>MDFDRIDLMDFDQESYVAFLEKHAKLHQIGTGIRVRRLRTKLKKFNIKDKSPPKSKRKDKVVLDESSSSEVEKQSKTKMDTEIDQPLLMPERKAYRIYLDGTHEGDGSKNKTHEGGFHFERRYLESQEWLSYHTKFLEKVFGSRASEMIKPSCGVIDIFVALLTEEELNKLGGWHGWSKDFCRKNLSLCILLIR</sequence>
<keyword evidence="3" id="KW-1185">Reference proteome</keyword>